<dbReference type="PANTHER" id="PTHR46403:SF1">
    <property type="entry name" value="TP53-REGULATED INHIBITOR OF APOPTOSIS 1"/>
    <property type="match status" value="1"/>
</dbReference>
<dbReference type="Pfam" id="PF05254">
    <property type="entry name" value="UPF0203"/>
    <property type="match status" value="1"/>
</dbReference>
<dbReference type="GO" id="GO:0005758">
    <property type="term" value="C:mitochondrial intermembrane space"/>
    <property type="evidence" value="ECO:0007669"/>
    <property type="project" value="TreeGrafter"/>
</dbReference>
<dbReference type="GeneID" id="105269814"/>
<dbReference type="KEGG" id="fas:105269814"/>
<dbReference type="InterPro" id="IPR007918">
    <property type="entry name" value="MDM35_apoptosis"/>
</dbReference>
<evidence type="ECO:0000313" key="4">
    <source>
        <dbReference type="Proteomes" id="UP000694866"/>
    </source>
</evidence>
<dbReference type="AlphaFoldDB" id="A0A9R1U5Z1"/>
<reference evidence="5" key="1">
    <citation type="submission" date="2025-08" db="UniProtKB">
        <authorList>
            <consortium name="RefSeq"/>
        </authorList>
    </citation>
    <scope>IDENTIFICATION</scope>
    <source>
        <strain evidence="5">USDA-PBARC FA_bdor</strain>
        <tissue evidence="5">Whole organism</tissue>
    </source>
</reference>
<dbReference type="GO" id="GO:0045332">
    <property type="term" value="P:phospholipid translocation"/>
    <property type="evidence" value="ECO:0007669"/>
    <property type="project" value="TreeGrafter"/>
</dbReference>
<gene>
    <name evidence="5" type="primary">LOC105269814</name>
</gene>
<protein>
    <submittedName>
        <fullName evidence="5">TP53-regulated inhibitor of apoptosis 1-like isoform X1</fullName>
    </submittedName>
</protein>
<dbReference type="Proteomes" id="UP000694866">
    <property type="component" value="Unplaced"/>
</dbReference>
<keyword evidence="2" id="KW-1015">Disulfide bond</keyword>
<comment type="similarity">
    <text evidence="1">Belongs to the TRIAP1/MDM35 family.</text>
</comment>
<dbReference type="GO" id="GO:0005634">
    <property type="term" value="C:nucleus"/>
    <property type="evidence" value="ECO:0007669"/>
    <property type="project" value="TreeGrafter"/>
</dbReference>
<evidence type="ECO:0000256" key="2">
    <source>
        <dbReference type="ARBA" id="ARBA00023157"/>
    </source>
</evidence>
<dbReference type="PANTHER" id="PTHR46403">
    <property type="entry name" value="TP53-REGULATED INHIBITOR OF APOPTOSIS 1"/>
    <property type="match status" value="1"/>
</dbReference>
<accession>A0A9R1U5Z1</accession>
<evidence type="ECO:0000313" key="5">
    <source>
        <dbReference type="RefSeq" id="XP_011308648.1"/>
    </source>
</evidence>
<comment type="catalytic activity">
    <reaction evidence="3">
        <text>a 1,2-diacyl-sn-glycero-3-phosphate(in) = a 1,2-diacyl-sn-glycero-3-phosphate(out)</text>
        <dbReference type="Rhea" id="RHEA:36435"/>
        <dbReference type="ChEBI" id="CHEBI:58608"/>
    </reaction>
</comment>
<evidence type="ECO:0000256" key="3">
    <source>
        <dbReference type="ARBA" id="ARBA00023706"/>
    </source>
</evidence>
<proteinExistence type="inferred from homology"/>
<dbReference type="OrthoDB" id="19091at2759"/>
<dbReference type="GO" id="GO:0005829">
    <property type="term" value="C:cytosol"/>
    <property type="evidence" value="ECO:0007669"/>
    <property type="project" value="TreeGrafter"/>
</dbReference>
<dbReference type="RefSeq" id="XP_011308648.1">
    <property type="nucleotide sequence ID" value="XM_011310346.1"/>
</dbReference>
<organism evidence="4 5">
    <name type="scientific">Fopius arisanus</name>
    <dbReference type="NCBI Taxonomy" id="64838"/>
    <lineage>
        <taxon>Eukaryota</taxon>
        <taxon>Metazoa</taxon>
        <taxon>Ecdysozoa</taxon>
        <taxon>Arthropoda</taxon>
        <taxon>Hexapoda</taxon>
        <taxon>Insecta</taxon>
        <taxon>Pterygota</taxon>
        <taxon>Neoptera</taxon>
        <taxon>Endopterygota</taxon>
        <taxon>Hymenoptera</taxon>
        <taxon>Apocrita</taxon>
        <taxon>Ichneumonoidea</taxon>
        <taxon>Braconidae</taxon>
        <taxon>Opiinae</taxon>
        <taxon>Fopius</taxon>
    </lineage>
</organism>
<name>A0A9R1U5Z1_9HYME</name>
<keyword evidence="4" id="KW-1185">Reference proteome</keyword>
<dbReference type="GO" id="GO:1990050">
    <property type="term" value="F:phosphatidic acid transfer activity"/>
    <property type="evidence" value="ECO:0007669"/>
    <property type="project" value="TreeGrafter"/>
</dbReference>
<sequence>MNSLGDACNEIKREYDMCFQTWFTENFLKGDTNDSMCAPLFKVYQQCVKKSMKEQNIELKDIEINHLGTENEKKSPS</sequence>
<evidence type="ECO:0000256" key="1">
    <source>
        <dbReference type="ARBA" id="ARBA00006196"/>
    </source>
</evidence>